<dbReference type="AlphaFoldDB" id="A0A4P8ISJ7"/>
<feature type="transmembrane region" description="Helical" evidence="2">
    <location>
        <begin position="104"/>
        <end position="122"/>
    </location>
</feature>
<evidence type="ECO:0000313" key="4">
    <source>
        <dbReference type="EMBL" id="QCP51221.1"/>
    </source>
</evidence>
<dbReference type="Gene3D" id="1.20.120.20">
    <property type="entry name" value="Apolipoprotein"/>
    <property type="match status" value="1"/>
</dbReference>
<reference evidence="4 5" key="1">
    <citation type="submission" date="2019-05" db="EMBL/GenBank/DDBJ databases">
        <title>Burkholderia sp. DHOD12, isolated from subtropical forest soil.</title>
        <authorList>
            <person name="Gao Z.-H."/>
            <person name="Qiu L.-H."/>
        </authorList>
    </citation>
    <scope>NUCLEOTIDE SEQUENCE [LARGE SCALE GENOMIC DNA]</scope>
    <source>
        <strain evidence="4 5">DHOD12</strain>
    </source>
</reference>
<organism evidence="4 5">
    <name type="scientific">Trinickia violacea</name>
    <dbReference type="NCBI Taxonomy" id="2571746"/>
    <lineage>
        <taxon>Bacteria</taxon>
        <taxon>Pseudomonadati</taxon>
        <taxon>Pseudomonadota</taxon>
        <taxon>Betaproteobacteria</taxon>
        <taxon>Burkholderiales</taxon>
        <taxon>Burkholderiaceae</taxon>
        <taxon>Trinickia</taxon>
    </lineage>
</organism>
<keyword evidence="2" id="KW-0472">Membrane</keyword>
<dbReference type="PANTHER" id="PTHR35893">
    <property type="entry name" value="INNER MEMBRANE PROTEIN-RELATED"/>
    <property type="match status" value="1"/>
</dbReference>
<keyword evidence="5" id="KW-1185">Reference proteome</keyword>
<feature type="region of interest" description="Disordered" evidence="1">
    <location>
        <begin position="1"/>
        <end position="34"/>
    </location>
</feature>
<dbReference type="OrthoDB" id="8942769at2"/>
<evidence type="ECO:0000256" key="1">
    <source>
        <dbReference type="SAM" id="MobiDB-lite"/>
    </source>
</evidence>
<accession>A0A4P8ISJ7</accession>
<dbReference type="GO" id="GO:0043022">
    <property type="term" value="F:ribosome binding"/>
    <property type="evidence" value="ECO:0007669"/>
    <property type="project" value="InterPro"/>
</dbReference>
<evidence type="ECO:0000256" key="2">
    <source>
        <dbReference type="SAM" id="Phobius"/>
    </source>
</evidence>
<proteinExistence type="predicted"/>
<dbReference type="EMBL" id="CP040077">
    <property type="protein sequence ID" value="QCP51221.1"/>
    <property type="molecule type" value="Genomic_DNA"/>
</dbReference>
<dbReference type="InterPro" id="IPR043605">
    <property type="entry name" value="DUF883_C"/>
</dbReference>
<name>A0A4P8ISJ7_9BURK</name>
<evidence type="ECO:0000313" key="5">
    <source>
        <dbReference type="Proteomes" id="UP000298656"/>
    </source>
</evidence>
<dbReference type="RefSeq" id="WP_137334026.1">
    <property type="nucleotide sequence ID" value="NZ_CP040077.1"/>
</dbReference>
<feature type="domain" description="DUF883" evidence="3">
    <location>
        <begin position="95"/>
        <end position="123"/>
    </location>
</feature>
<sequence length="125" mass="13661">MTTLPNTKDAIGDSWSSTKRHARRIARHSRHAAEDVGGEMRELLAELEQALTDGTQADAAVLRTQLKKRLDDARARLDGAQQSVRERATEVFADADDYVRENPWQALAIVGGVALVAGALLSRGR</sequence>
<gene>
    <name evidence="4" type="ORF">FAZ95_19925</name>
</gene>
<keyword evidence="2" id="KW-0812">Transmembrane</keyword>
<dbReference type="Pfam" id="PF19029">
    <property type="entry name" value="DUF883_C"/>
    <property type="match status" value="1"/>
</dbReference>
<dbReference type="PANTHER" id="PTHR35893:SF3">
    <property type="entry name" value="INNER MEMBRANE PROTEIN"/>
    <property type="match status" value="1"/>
</dbReference>
<keyword evidence="2" id="KW-1133">Transmembrane helix</keyword>
<protein>
    <submittedName>
        <fullName evidence="4">DUF883 domain-containing protein</fullName>
    </submittedName>
</protein>
<evidence type="ECO:0000259" key="3">
    <source>
        <dbReference type="Pfam" id="PF19029"/>
    </source>
</evidence>
<dbReference type="InterPro" id="IPR010279">
    <property type="entry name" value="YqjD/ElaB"/>
</dbReference>
<dbReference type="Proteomes" id="UP000298656">
    <property type="component" value="Chromosome 1"/>
</dbReference>
<dbReference type="KEGG" id="tvl:FAZ95_19925"/>
<feature type="compositionally biased region" description="Basic residues" evidence="1">
    <location>
        <begin position="18"/>
        <end position="30"/>
    </location>
</feature>